<organism evidence="2 3">
    <name type="scientific">Prorocentrum cordatum</name>
    <dbReference type="NCBI Taxonomy" id="2364126"/>
    <lineage>
        <taxon>Eukaryota</taxon>
        <taxon>Sar</taxon>
        <taxon>Alveolata</taxon>
        <taxon>Dinophyceae</taxon>
        <taxon>Prorocentrales</taxon>
        <taxon>Prorocentraceae</taxon>
        <taxon>Prorocentrum</taxon>
    </lineage>
</organism>
<dbReference type="Proteomes" id="UP001189429">
    <property type="component" value="Unassembled WGS sequence"/>
</dbReference>
<feature type="region of interest" description="Disordered" evidence="1">
    <location>
        <begin position="1"/>
        <end position="133"/>
    </location>
</feature>
<sequence>PPDEEARDPGGAACATDLGPQAIRPLAARIEEGGGGGGGAGRGRLCHRTARGVRPNLRIYSSVAVPSARGKKEHLSQSLSSQSPTLAQDEDEDDKDDSGTERLEKQEGPTTVCTTMRREPRTSQRGALAARPV</sequence>
<feature type="non-terminal residue" evidence="2">
    <location>
        <position position="1"/>
    </location>
</feature>
<name>A0ABN9VGC0_9DINO</name>
<evidence type="ECO:0000313" key="3">
    <source>
        <dbReference type="Proteomes" id="UP001189429"/>
    </source>
</evidence>
<feature type="compositionally biased region" description="Gly residues" evidence="1">
    <location>
        <begin position="33"/>
        <end position="42"/>
    </location>
</feature>
<proteinExistence type="predicted"/>
<keyword evidence="3" id="KW-1185">Reference proteome</keyword>
<evidence type="ECO:0000313" key="2">
    <source>
        <dbReference type="EMBL" id="CAK0872232.1"/>
    </source>
</evidence>
<accession>A0ABN9VGC0</accession>
<evidence type="ECO:0000256" key="1">
    <source>
        <dbReference type="SAM" id="MobiDB-lite"/>
    </source>
</evidence>
<reference evidence="2" key="1">
    <citation type="submission" date="2023-10" db="EMBL/GenBank/DDBJ databases">
        <authorList>
            <person name="Chen Y."/>
            <person name="Shah S."/>
            <person name="Dougan E. K."/>
            <person name="Thang M."/>
            <person name="Chan C."/>
        </authorList>
    </citation>
    <scope>NUCLEOTIDE SEQUENCE [LARGE SCALE GENOMIC DNA]</scope>
</reference>
<comment type="caution">
    <text evidence="2">The sequence shown here is derived from an EMBL/GenBank/DDBJ whole genome shotgun (WGS) entry which is preliminary data.</text>
</comment>
<protein>
    <submittedName>
        <fullName evidence="2">Uncharacterized protein</fullName>
    </submittedName>
</protein>
<gene>
    <name evidence="2" type="ORF">PCOR1329_LOCUS57764</name>
</gene>
<feature type="compositionally biased region" description="Basic and acidic residues" evidence="1">
    <location>
        <begin position="97"/>
        <end position="107"/>
    </location>
</feature>
<dbReference type="EMBL" id="CAUYUJ010017149">
    <property type="protein sequence ID" value="CAK0872232.1"/>
    <property type="molecule type" value="Genomic_DNA"/>
</dbReference>